<gene>
    <name evidence="13" type="ORF">GA0070614_5942</name>
</gene>
<comment type="subcellular location">
    <subcellularLocation>
        <location evidence="1">Cell membrane</location>
        <topology evidence="1">Multi-pass membrane protein</topology>
    </subcellularLocation>
</comment>
<dbReference type="InterPro" id="IPR039421">
    <property type="entry name" value="Type_1_exporter"/>
</dbReference>
<dbReference type="SUPFAM" id="SSF52540">
    <property type="entry name" value="P-loop containing nucleoside triphosphate hydrolases"/>
    <property type="match status" value="1"/>
</dbReference>
<comment type="similarity">
    <text evidence="9">Belongs to the ABC transporter superfamily. Lipid exporter (TC 3.A.1.106) family.</text>
</comment>
<keyword evidence="7 10" id="KW-1133">Transmembrane helix</keyword>
<evidence type="ECO:0000256" key="2">
    <source>
        <dbReference type="ARBA" id="ARBA00022448"/>
    </source>
</evidence>
<dbReference type="PROSITE" id="PS00211">
    <property type="entry name" value="ABC_TRANSPORTER_1"/>
    <property type="match status" value="1"/>
</dbReference>
<keyword evidence="6" id="KW-0067">ATP-binding</keyword>
<dbReference type="Gene3D" id="3.40.50.300">
    <property type="entry name" value="P-loop containing nucleotide triphosphate hydrolases"/>
    <property type="match status" value="1"/>
</dbReference>
<evidence type="ECO:0000256" key="4">
    <source>
        <dbReference type="ARBA" id="ARBA00022692"/>
    </source>
</evidence>
<evidence type="ECO:0000256" key="3">
    <source>
        <dbReference type="ARBA" id="ARBA00022475"/>
    </source>
</evidence>
<name>A0A1C5K137_9ACTN</name>
<dbReference type="Gene3D" id="1.20.1560.10">
    <property type="entry name" value="ABC transporter type 1, transmembrane domain"/>
    <property type="match status" value="1"/>
</dbReference>
<proteinExistence type="inferred from homology"/>
<keyword evidence="3" id="KW-1003">Cell membrane</keyword>
<dbReference type="InterPro" id="IPR003439">
    <property type="entry name" value="ABC_transporter-like_ATP-bd"/>
</dbReference>
<dbReference type="PROSITE" id="PS50893">
    <property type="entry name" value="ABC_TRANSPORTER_2"/>
    <property type="match status" value="1"/>
</dbReference>
<dbReference type="GO" id="GO:0005524">
    <property type="term" value="F:ATP binding"/>
    <property type="evidence" value="ECO:0007669"/>
    <property type="project" value="UniProtKB-KW"/>
</dbReference>
<dbReference type="FunFam" id="3.40.50.300:FF:000299">
    <property type="entry name" value="ABC transporter ATP-binding protein/permease"/>
    <property type="match status" value="1"/>
</dbReference>
<dbReference type="PROSITE" id="PS50929">
    <property type="entry name" value="ABC_TM1F"/>
    <property type="match status" value="1"/>
</dbReference>
<evidence type="ECO:0000256" key="7">
    <source>
        <dbReference type="ARBA" id="ARBA00022989"/>
    </source>
</evidence>
<dbReference type="Pfam" id="PF00664">
    <property type="entry name" value="ABC_membrane"/>
    <property type="match status" value="1"/>
</dbReference>
<dbReference type="InterPro" id="IPR017871">
    <property type="entry name" value="ABC_transporter-like_CS"/>
</dbReference>
<keyword evidence="4 10" id="KW-0812">Transmembrane</keyword>
<dbReference type="SUPFAM" id="SSF90123">
    <property type="entry name" value="ABC transporter transmembrane region"/>
    <property type="match status" value="1"/>
</dbReference>
<organism evidence="13 14">
    <name type="scientific">Micromonospora coxensis</name>
    <dbReference type="NCBI Taxonomy" id="356852"/>
    <lineage>
        <taxon>Bacteria</taxon>
        <taxon>Bacillati</taxon>
        <taxon>Actinomycetota</taxon>
        <taxon>Actinomycetes</taxon>
        <taxon>Micromonosporales</taxon>
        <taxon>Micromonosporaceae</taxon>
        <taxon>Micromonospora</taxon>
    </lineage>
</organism>
<dbReference type="PANTHER" id="PTHR24221">
    <property type="entry name" value="ATP-BINDING CASSETTE SUB-FAMILY B"/>
    <property type="match status" value="1"/>
</dbReference>
<feature type="domain" description="ABC transporter" evidence="11">
    <location>
        <begin position="334"/>
        <end position="569"/>
    </location>
</feature>
<evidence type="ECO:0000256" key="5">
    <source>
        <dbReference type="ARBA" id="ARBA00022741"/>
    </source>
</evidence>
<evidence type="ECO:0000256" key="10">
    <source>
        <dbReference type="SAM" id="Phobius"/>
    </source>
</evidence>
<dbReference type="AlphaFoldDB" id="A0A1C5K137"/>
<keyword evidence="5" id="KW-0547">Nucleotide-binding</keyword>
<dbReference type="SMART" id="SM00382">
    <property type="entry name" value="AAA"/>
    <property type="match status" value="1"/>
</dbReference>
<evidence type="ECO:0000259" key="11">
    <source>
        <dbReference type="PROSITE" id="PS50893"/>
    </source>
</evidence>
<sequence>MIVHRELVRLAGTVTRPVVGCAALGLAVSAAYVGQALLVAGALAAVARRDLAAAAPLLAGALAVIVARAALLWWREVATVAAGARIRARLRDRLVARLAELGPAWLTGARTGRAQATLVDGVEGLDAYYRRYLPQVLVTITVPTALVAWLATVEPVAAALLGTAVLLVLTVPRVWDATLLRRGRGRWAAFTALAADVHDTLQGAATLRAFGAVDRMRQRIRARTHDLHTTTMAQLRLSLIESGISALLVQAGLAAAAVAAAVAAYAGRADAATVFLVLLVAVECFRPVRDLGAHWHAGYLGVTAVDGLTELLRTPATVVHHGHVDRRFDHPPAVTFDAVGHRYPGRPEPALRDVTLRLAPGETVAVVGRSGAGKSTLANLLLRHLEPDTGRITVDGHDLRELTAATLRRTVTVVAQETYLFHGSVADNLRLARPQASDAELTAAARAAGAHDFIQALPQGYASPVGERGSALSGGQRQRLAIARALLADTPVLVLDEATSSVDSRQEAEILGALATATRGRTCLVIAHRLAAVRHADRIVVLDRGRIVASGRHGDLLTSCPVYADLVAAGQVTG</sequence>
<feature type="domain" description="ABC transmembrane type-1" evidence="12">
    <location>
        <begin position="19"/>
        <end position="300"/>
    </location>
</feature>
<dbReference type="GO" id="GO:0016887">
    <property type="term" value="F:ATP hydrolysis activity"/>
    <property type="evidence" value="ECO:0007669"/>
    <property type="project" value="InterPro"/>
</dbReference>
<dbReference type="InterPro" id="IPR011527">
    <property type="entry name" value="ABC1_TM_dom"/>
</dbReference>
<evidence type="ECO:0000256" key="6">
    <source>
        <dbReference type="ARBA" id="ARBA00022840"/>
    </source>
</evidence>
<dbReference type="OrthoDB" id="9806127at2"/>
<dbReference type="Pfam" id="PF00005">
    <property type="entry name" value="ABC_tran"/>
    <property type="match status" value="1"/>
</dbReference>
<evidence type="ECO:0000256" key="9">
    <source>
        <dbReference type="ARBA" id="ARBA00061644"/>
    </source>
</evidence>
<dbReference type="GO" id="GO:0005886">
    <property type="term" value="C:plasma membrane"/>
    <property type="evidence" value="ECO:0007669"/>
    <property type="project" value="UniProtKB-SubCell"/>
</dbReference>
<dbReference type="InterPro" id="IPR003593">
    <property type="entry name" value="AAA+_ATPase"/>
</dbReference>
<dbReference type="GO" id="GO:0140359">
    <property type="term" value="F:ABC-type transporter activity"/>
    <property type="evidence" value="ECO:0007669"/>
    <property type="project" value="InterPro"/>
</dbReference>
<evidence type="ECO:0000256" key="8">
    <source>
        <dbReference type="ARBA" id="ARBA00023136"/>
    </source>
</evidence>
<dbReference type="Proteomes" id="UP000198215">
    <property type="component" value="Chromosome I"/>
</dbReference>
<accession>A0A1C5K137</accession>
<evidence type="ECO:0000256" key="1">
    <source>
        <dbReference type="ARBA" id="ARBA00004651"/>
    </source>
</evidence>
<dbReference type="InterPro" id="IPR036640">
    <property type="entry name" value="ABC1_TM_sf"/>
</dbReference>
<keyword evidence="2" id="KW-0813">Transport</keyword>
<dbReference type="PANTHER" id="PTHR24221:SF646">
    <property type="entry name" value="HAEMOLYSIN SECRETION ATP-BINDING PROTEIN"/>
    <property type="match status" value="1"/>
</dbReference>
<reference evidence="14" key="1">
    <citation type="submission" date="2016-06" db="EMBL/GenBank/DDBJ databases">
        <authorList>
            <person name="Varghese N."/>
            <person name="Submissions Spin"/>
        </authorList>
    </citation>
    <scope>NUCLEOTIDE SEQUENCE [LARGE SCALE GENOMIC DNA]</scope>
    <source>
        <strain evidence="14">DSM 45161</strain>
    </source>
</reference>
<dbReference type="EMBL" id="LT607753">
    <property type="protein sequence ID" value="SCG76534.1"/>
    <property type="molecule type" value="Genomic_DNA"/>
</dbReference>
<keyword evidence="14" id="KW-1185">Reference proteome</keyword>
<evidence type="ECO:0000259" key="12">
    <source>
        <dbReference type="PROSITE" id="PS50929"/>
    </source>
</evidence>
<protein>
    <submittedName>
        <fullName evidence="13">ABC-type transport system involved in cytochrome bd biosynthesis, ATPase and permease components</fullName>
    </submittedName>
</protein>
<feature type="transmembrane region" description="Helical" evidence="10">
    <location>
        <begin position="53"/>
        <end position="74"/>
    </location>
</feature>
<feature type="transmembrane region" description="Helical" evidence="10">
    <location>
        <begin position="132"/>
        <end position="151"/>
    </location>
</feature>
<dbReference type="GO" id="GO:0034040">
    <property type="term" value="F:ATPase-coupled lipid transmembrane transporter activity"/>
    <property type="evidence" value="ECO:0007669"/>
    <property type="project" value="TreeGrafter"/>
</dbReference>
<feature type="transmembrane region" description="Helical" evidence="10">
    <location>
        <begin position="244"/>
        <end position="265"/>
    </location>
</feature>
<evidence type="ECO:0000313" key="14">
    <source>
        <dbReference type="Proteomes" id="UP000198215"/>
    </source>
</evidence>
<feature type="transmembrane region" description="Helical" evidence="10">
    <location>
        <begin position="21"/>
        <end position="47"/>
    </location>
</feature>
<dbReference type="RefSeq" id="WP_088978982.1">
    <property type="nucleotide sequence ID" value="NZ_LT607753.1"/>
</dbReference>
<evidence type="ECO:0000313" key="13">
    <source>
        <dbReference type="EMBL" id="SCG76534.1"/>
    </source>
</evidence>
<dbReference type="InterPro" id="IPR027417">
    <property type="entry name" value="P-loop_NTPase"/>
</dbReference>
<keyword evidence="8 10" id="KW-0472">Membrane</keyword>
<feature type="transmembrane region" description="Helical" evidence="10">
    <location>
        <begin position="157"/>
        <end position="175"/>
    </location>
</feature>